<reference evidence="8" key="1">
    <citation type="submission" date="2023-03" db="EMBL/GenBank/DDBJ databases">
        <authorList>
            <person name="Steffen K."/>
            <person name="Cardenas P."/>
        </authorList>
    </citation>
    <scope>NUCLEOTIDE SEQUENCE</scope>
</reference>
<comment type="subcellular location">
    <subcellularLocation>
        <location evidence="1">Endomembrane system</location>
        <topology evidence="1">Multi-pass membrane protein</topology>
    </subcellularLocation>
</comment>
<organism evidence="8 9">
    <name type="scientific">Geodia barretti</name>
    <name type="common">Barrett's horny sponge</name>
    <dbReference type="NCBI Taxonomy" id="519541"/>
    <lineage>
        <taxon>Eukaryota</taxon>
        <taxon>Metazoa</taxon>
        <taxon>Porifera</taxon>
        <taxon>Demospongiae</taxon>
        <taxon>Heteroscleromorpha</taxon>
        <taxon>Tetractinellida</taxon>
        <taxon>Astrophorina</taxon>
        <taxon>Geodiidae</taxon>
        <taxon>Geodia</taxon>
    </lineage>
</organism>
<feature type="transmembrane region" description="Helical" evidence="6">
    <location>
        <begin position="106"/>
        <end position="124"/>
    </location>
</feature>
<keyword evidence="3 6" id="KW-0812">Transmembrane</keyword>
<dbReference type="InterPro" id="IPR036259">
    <property type="entry name" value="MFS_trans_sf"/>
</dbReference>
<dbReference type="GO" id="GO:0035435">
    <property type="term" value="P:phosphate ion transmembrane transport"/>
    <property type="evidence" value="ECO:0007669"/>
    <property type="project" value="TreeGrafter"/>
</dbReference>
<comment type="similarity">
    <text evidence="2">Belongs to the major facilitator superfamily. Organophosphate:Pi antiporter (OPA) (TC 2.A.1.4) family.</text>
</comment>
<evidence type="ECO:0000259" key="7">
    <source>
        <dbReference type="PROSITE" id="PS50850"/>
    </source>
</evidence>
<dbReference type="Gene3D" id="1.20.1250.20">
    <property type="entry name" value="MFS general substrate transporter like domains"/>
    <property type="match status" value="2"/>
</dbReference>
<comment type="caution">
    <text evidence="8">The sequence shown here is derived from an EMBL/GenBank/DDBJ whole genome shotgun (WGS) entry which is preliminary data.</text>
</comment>
<feature type="transmembrane region" description="Helical" evidence="6">
    <location>
        <begin position="390"/>
        <end position="414"/>
    </location>
</feature>
<dbReference type="PANTHER" id="PTHR43826">
    <property type="entry name" value="GLUCOSE-6-PHOSPHATE EXCHANGER SLC37A4"/>
    <property type="match status" value="1"/>
</dbReference>
<evidence type="ECO:0000313" key="8">
    <source>
        <dbReference type="EMBL" id="CAI8046636.1"/>
    </source>
</evidence>
<keyword evidence="5 6" id="KW-0472">Membrane</keyword>
<feature type="domain" description="Major facilitator superfamily (MFS) profile" evidence="7">
    <location>
        <begin position="39"/>
        <end position="483"/>
    </location>
</feature>
<protein>
    <submittedName>
        <fullName evidence="8">Glucose-6-phosphate exchanger SLC37A4</fullName>
    </submittedName>
</protein>
<proteinExistence type="inferred from homology"/>
<evidence type="ECO:0000256" key="4">
    <source>
        <dbReference type="ARBA" id="ARBA00022989"/>
    </source>
</evidence>
<dbReference type="AlphaFoldDB" id="A0AA35TFM3"/>
<feature type="transmembrane region" description="Helical" evidence="6">
    <location>
        <begin position="39"/>
        <end position="57"/>
    </location>
</feature>
<feature type="transmembrane region" description="Helical" evidence="6">
    <location>
        <begin position="168"/>
        <end position="191"/>
    </location>
</feature>
<keyword evidence="9" id="KW-1185">Reference proteome</keyword>
<dbReference type="InterPro" id="IPR000849">
    <property type="entry name" value="Sugar_P_transporter"/>
</dbReference>
<feature type="transmembrane region" description="Helical" evidence="6">
    <location>
        <begin position="359"/>
        <end position="378"/>
    </location>
</feature>
<dbReference type="InterPro" id="IPR020846">
    <property type="entry name" value="MFS_dom"/>
</dbReference>
<dbReference type="PANTHER" id="PTHR43826:SF3">
    <property type="entry name" value="GLUCOSE-6-PHOSPHATE EXCHANGER SLC37A4"/>
    <property type="match status" value="1"/>
</dbReference>
<dbReference type="SUPFAM" id="SSF103473">
    <property type="entry name" value="MFS general substrate transporter"/>
    <property type="match status" value="1"/>
</dbReference>
<evidence type="ECO:0000313" key="9">
    <source>
        <dbReference type="Proteomes" id="UP001174909"/>
    </source>
</evidence>
<feature type="transmembrane region" description="Helical" evidence="6">
    <location>
        <begin position="197"/>
        <end position="217"/>
    </location>
</feature>
<dbReference type="PIRSF" id="PIRSF002808">
    <property type="entry name" value="Hexose_phosphate_transp"/>
    <property type="match status" value="1"/>
</dbReference>
<accession>A0AA35TFM3</accession>
<dbReference type="GO" id="GO:0061513">
    <property type="term" value="F:glucose 6-phosphate:phosphate antiporter activity"/>
    <property type="evidence" value="ECO:0007669"/>
    <property type="project" value="TreeGrafter"/>
</dbReference>
<evidence type="ECO:0000256" key="2">
    <source>
        <dbReference type="ARBA" id="ARBA00009598"/>
    </source>
</evidence>
<evidence type="ECO:0000256" key="3">
    <source>
        <dbReference type="ARBA" id="ARBA00022692"/>
    </source>
</evidence>
<feature type="transmembrane region" description="Helical" evidence="6">
    <location>
        <begin position="130"/>
        <end position="148"/>
    </location>
</feature>
<evidence type="ECO:0000256" key="5">
    <source>
        <dbReference type="ARBA" id="ARBA00023136"/>
    </source>
</evidence>
<feature type="transmembrane region" description="Helical" evidence="6">
    <location>
        <begin position="77"/>
        <end position="97"/>
    </location>
</feature>
<dbReference type="PROSITE" id="PS50850">
    <property type="entry name" value="MFS"/>
    <property type="match status" value="1"/>
</dbReference>
<dbReference type="Pfam" id="PF07690">
    <property type="entry name" value="MFS_1"/>
    <property type="match status" value="1"/>
</dbReference>
<dbReference type="EMBL" id="CASHTH010003578">
    <property type="protein sequence ID" value="CAI8046636.1"/>
    <property type="molecule type" value="Genomic_DNA"/>
</dbReference>
<name>A0AA35TFM3_GEOBA</name>
<evidence type="ECO:0000256" key="6">
    <source>
        <dbReference type="SAM" id="Phobius"/>
    </source>
</evidence>
<feature type="non-terminal residue" evidence="8">
    <location>
        <position position="1"/>
    </location>
</feature>
<dbReference type="Proteomes" id="UP001174909">
    <property type="component" value="Unassembled WGS sequence"/>
</dbReference>
<evidence type="ECO:0000256" key="1">
    <source>
        <dbReference type="ARBA" id="ARBA00004127"/>
    </source>
</evidence>
<dbReference type="InterPro" id="IPR051337">
    <property type="entry name" value="OPA_Antiporter"/>
</dbReference>
<sequence length="497" mass="54902">EGRVCPYRRFCKETRCSQASLSSIPRLHRFTMADPQTRNYLLLLVGWISLYLSQRTVPSTTSHLQTGASFSVEDVGSLLSCFAVTYALTKLASGFLYDRLGLSPKLLFCWGLGTGGFLCLLFPATAKTSISLACLLWLVVGVFQGLGWPACAQMTKQWYKSSQLGKRYLILSASSNVAAAIIPILSAYMATAVGWESIYYLLGTICILFTPFLVMGIKYHPQKGDEKKDESFNSHEEVKERTEKYPWYRVFLFKEFWLVTVLNATAWTVKASVIDWMQLYLIQHMDHSQTIGMHAPLQPRKTYTVFSTLACIALLCCNSIAAQCTAVSEVGGLLGKLLFAVSSDYLISKKLLIRRGLCPRAPVLLVLALLLFLSTHLYSYHVSQDSTTLWLMVVLFGFGFSAGGMVGMCSLSLMESVPPPLSATSLGIGDCLTHLVGRSLLGYTVFSYVVNHSDWGWSSAYRLTGTLALTSTATALLLVLSPHSTAHSQSPHKNKHH</sequence>
<gene>
    <name evidence="8" type="ORF">GBAR_LOCUS25794</name>
</gene>
<dbReference type="GO" id="GO:0005789">
    <property type="term" value="C:endoplasmic reticulum membrane"/>
    <property type="evidence" value="ECO:0007669"/>
    <property type="project" value="TreeGrafter"/>
</dbReference>
<keyword evidence="4 6" id="KW-1133">Transmembrane helix</keyword>
<dbReference type="InterPro" id="IPR011701">
    <property type="entry name" value="MFS"/>
</dbReference>